<name>A0ABU8QGQ9_9RHOB</name>
<gene>
    <name evidence="1" type="ORF">WG622_10165</name>
</gene>
<dbReference type="RefSeq" id="WP_339403473.1">
    <property type="nucleotide sequence ID" value="NZ_JBBGAZ010000004.1"/>
</dbReference>
<accession>A0ABU8QGQ9</accession>
<dbReference type="Proteomes" id="UP001368270">
    <property type="component" value="Unassembled WGS sequence"/>
</dbReference>
<comment type="caution">
    <text evidence="1">The sequence shown here is derived from an EMBL/GenBank/DDBJ whole genome shotgun (WGS) entry which is preliminary data.</text>
</comment>
<sequence length="173" mass="18494">MLKIIRLFVVAAVLSGCVENSVQESSQVPVSQYSQELSSLADKGFSQCVEFAANGSGPNSSTLLSAGFSERKVLGFPVFVRSVSGQNSLFDNQWVSFSFRPKQQSCLFTATNVGGGLWVSASYVRTQLTNAGWKEVDDGSNKTFTYTRGANSIVMSGLSSGGQTQFTLKASNT</sequence>
<dbReference type="PROSITE" id="PS51257">
    <property type="entry name" value="PROKAR_LIPOPROTEIN"/>
    <property type="match status" value="1"/>
</dbReference>
<reference evidence="1 2" key="1">
    <citation type="submission" date="2024-03" db="EMBL/GenBank/DDBJ databases">
        <title>Cognatishimia coralii sp. nov., a marine bacterium isolated from coral surrounding seawater.</title>
        <authorList>
            <person name="Liu X."/>
            <person name="Liu S."/>
            <person name="Sun H."/>
            <person name="Zhang Y."/>
        </authorList>
    </citation>
    <scope>NUCLEOTIDE SEQUENCE [LARGE SCALE GENOMIC DNA]</scope>
    <source>
        <strain evidence="1 2">D5M38</strain>
    </source>
</reference>
<evidence type="ECO:0000313" key="1">
    <source>
        <dbReference type="EMBL" id="MEJ5218606.1"/>
    </source>
</evidence>
<proteinExistence type="predicted"/>
<organism evidence="1 2">
    <name type="scientific">Cognatishimia coralii</name>
    <dbReference type="NCBI Taxonomy" id="3083254"/>
    <lineage>
        <taxon>Bacteria</taxon>
        <taxon>Pseudomonadati</taxon>
        <taxon>Pseudomonadota</taxon>
        <taxon>Alphaproteobacteria</taxon>
        <taxon>Rhodobacterales</taxon>
        <taxon>Paracoccaceae</taxon>
        <taxon>Cognatishimia</taxon>
    </lineage>
</organism>
<protein>
    <recommendedName>
        <fullName evidence="3">Lipoprotein</fullName>
    </recommendedName>
</protein>
<dbReference type="EMBL" id="JBBGAZ010000004">
    <property type="protein sequence ID" value="MEJ5218606.1"/>
    <property type="molecule type" value="Genomic_DNA"/>
</dbReference>
<evidence type="ECO:0008006" key="3">
    <source>
        <dbReference type="Google" id="ProtNLM"/>
    </source>
</evidence>
<keyword evidence="2" id="KW-1185">Reference proteome</keyword>
<evidence type="ECO:0000313" key="2">
    <source>
        <dbReference type="Proteomes" id="UP001368270"/>
    </source>
</evidence>